<comment type="caution">
    <text evidence="2">The sequence shown here is derived from an EMBL/GenBank/DDBJ whole genome shotgun (WGS) entry which is preliminary data.</text>
</comment>
<gene>
    <name evidence="2" type="ORF">CK203_018662</name>
</gene>
<evidence type="ECO:0000313" key="3">
    <source>
        <dbReference type="Proteomes" id="UP000288805"/>
    </source>
</evidence>
<dbReference type="Proteomes" id="UP000288805">
    <property type="component" value="Unassembled WGS sequence"/>
</dbReference>
<dbReference type="PANTHER" id="PTHR33356:SF5">
    <property type="entry name" value="TIP41-LIKE PROTEIN"/>
    <property type="match status" value="1"/>
</dbReference>
<dbReference type="PANTHER" id="PTHR33356">
    <property type="entry name" value="TIP41-LIKE PROTEIN"/>
    <property type="match status" value="1"/>
</dbReference>
<feature type="region of interest" description="Disordered" evidence="1">
    <location>
        <begin position="136"/>
        <end position="228"/>
    </location>
</feature>
<evidence type="ECO:0000256" key="1">
    <source>
        <dbReference type="SAM" id="MobiDB-lite"/>
    </source>
</evidence>
<dbReference type="AlphaFoldDB" id="A0A438JAS7"/>
<feature type="compositionally biased region" description="Polar residues" evidence="1">
    <location>
        <begin position="155"/>
        <end position="180"/>
    </location>
</feature>
<accession>A0A438JAS7</accession>
<organism evidence="2 3">
    <name type="scientific">Vitis vinifera</name>
    <name type="common">Grape</name>
    <dbReference type="NCBI Taxonomy" id="29760"/>
    <lineage>
        <taxon>Eukaryota</taxon>
        <taxon>Viridiplantae</taxon>
        <taxon>Streptophyta</taxon>
        <taxon>Embryophyta</taxon>
        <taxon>Tracheophyta</taxon>
        <taxon>Spermatophyta</taxon>
        <taxon>Magnoliopsida</taxon>
        <taxon>eudicotyledons</taxon>
        <taxon>Gunneridae</taxon>
        <taxon>Pentapetalae</taxon>
        <taxon>rosids</taxon>
        <taxon>Vitales</taxon>
        <taxon>Vitaceae</taxon>
        <taxon>Viteae</taxon>
        <taxon>Vitis</taxon>
    </lineage>
</organism>
<evidence type="ECO:0000313" key="2">
    <source>
        <dbReference type="EMBL" id="RVX05986.1"/>
    </source>
</evidence>
<sequence>MAESLDDGEFWLPAQFLTDKDILMDKGNINNSRNKGGLPQGLVSAPIALQDEFVKVDHGFVYENKRYVTWGMAGSPQSTLCAVGGGCGCKQASSRGSPISPSQVSSPPATWDLLYAAAGEVAKIRMNDEEYGYQQSRGLLAPPRKPSPISVPVKNANTDADSTPTIRFLTSISATQTATNDEAAAPGRLGRTTAEGNWPLPTPASDPEQRKNNEVGINRSNRPLGLSLSAWPPLQAQQQQQQPQQGGSGMRVVFLGTHGSRKECAGTGVFLPRRVGNPPEMRKKSGCSTALLPARVVQALNLKLDDVDAAVKLRSSYGFACEQRRAFRAQPVMNHEIRLPQEWTY</sequence>
<reference evidence="2 3" key="1">
    <citation type="journal article" date="2018" name="PLoS Genet.">
        <title>Population sequencing reveals clonal diversity and ancestral inbreeding in the grapevine cultivar Chardonnay.</title>
        <authorList>
            <person name="Roach M.J."/>
            <person name="Johnson D.L."/>
            <person name="Bohlmann J."/>
            <person name="van Vuuren H.J."/>
            <person name="Jones S.J."/>
            <person name="Pretorius I.S."/>
            <person name="Schmidt S.A."/>
            <person name="Borneman A.R."/>
        </authorList>
    </citation>
    <scope>NUCLEOTIDE SEQUENCE [LARGE SCALE GENOMIC DNA]</scope>
    <source>
        <strain evidence="3">cv. Chardonnay</strain>
        <tissue evidence="2">Leaf</tissue>
    </source>
</reference>
<dbReference type="EMBL" id="QGNW01000053">
    <property type="protein sequence ID" value="RVX05986.1"/>
    <property type="molecule type" value="Genomic_DNA"/>
</dbReference>
<name>A0A438JAS7_VITVI</name>
<proteinExistence type="predicted"/>
<protein>
    <submittedName>
        <fullName evidence="2">Uncharacterized protein</fullName>
    </submittedName>
</protein>